<gene>
    <name evidence="2" type="ORF">BP6252_05894</name>
</gene>
<proteinExistence type="predicted"/>
<dbReference type="OrthoDB" id="10004862at2759"/>
<sequence>MYGIEWEQPAIIAEGLAQTAIHTTYVGDFLTRVEKRASENQIRGRVIVSELLEKVHSDQRFVNSVRSGNPNDILNGVEVVCPDEAIEYLSQVKVEPDKLEEMVVENIHTAAYMASASVFHPPNDPRFDFFLIHHLTAAPILLLINQASWIPAAVKLRVLEWKNRYDILHYVVRWCPPLRITSVASYVPKDIDLVDSTEKLLVRFHGMPDDGHVIKLARALVIAQHVSRKYGNRPWIRIEDDATWLRALYLLLDSTEKNPSFPWVRSAGWDGAWKELP</sequence>
<name>A0A3D8RVK7_9HELO</name>
<dbReference type="PANTHER" id="PTHR35870:SF1">
    <property type="entry name" value="PROTEIN, PUTATIVE (AFU_ORTHOLOGUE AFUA_5G03330)-RELATED"/>
    <property type="match status" value="1"/>
</dbReference>
<keyword evidence="3" id="KW-1185">Reference proteome</keyword>
<dbReference type="GO" id="GO:0016491">
    <property type="term" value="F:oxidoreductase activity"/>
    <property type="evidence" value="ECO:0007669"/>
    <property type="project" value="UniProtKB-KW"/>
</dbReference>
<dbReference type="Proteomes" id="UP000256645">
    <property type="component" value="Unassembled WGS sequence"/>
</dbReference>
<dbReference type="Pfam" id="PF14027">
    <property type="entry name" value="Questin_oxidase"/>
    <property type="match status" value="1"/>
</dbReference>
<comment type="caution">
    <text evidence="2">The sequence shown here is derived from an EMBL/GenBank/DDBJ whole genome shotgun (WGS) entry which is preliminary data.</text>
</comment>
<dbReference type="EMBL" id="PDLM01000005">
    <property type="protein sequence ID" value="RDW77841.1"/>
    <property type="molecule type" value="Genomic_DNA"/>
</dbReference>
<accession>A0A3D8RVK7</accession>
<dbReference type="AlphaFoldDB" id="A0A3D8RVK7"/>
<dbReference type="STRING" id="1849047.A0A3D8RVK7"/>
<evidence type="ECO:0000313" key="2">
    <source>
        <dbReference type="EMBL" id="RDW77841.1"/>
    </source>
</evidence>
<dbReference type="InterPro" id="IPR025337">
    <property type="entry name" value="Questin_oxidase-like"/>
</dbReference>
<keyword evidence="1" id="KW-0560">Oxidoreductase</keyword>
<organism evidence="2 3">
    <name type="scientific">Coleophoma cylindrospora</name>
    <dbReference type="NCBI Taxonomy" id="1849047"/>
    <lineage>
        <taxon>Eukaryota</taxon>
        <taxon>Fungi</taxon>
        <taxon>Dikarya</taxon>
        <taxon>Ascomycota</taxon>
        <taxon>Pezizomycotina</taxon>
        <taxon>Leotiomycetes</taxon>
        <taxon>Helotiales</taxon>
        <taxon>Dermateaceae</taxon>
        <taxon>Coleophoma</taxon>
    </lineage>
</organism>
<reference evidence="2 3" key="1">
    <citation type="journal article" date="2018" name="IMA Fungus">
        <title>IMA Genome-F 9: Draft genome sequence of Annulohypoxylon stygium, Aspergillus mulundensis, Berkeleyomyces basicola (syn. Thielaviopsis basicola), Ceratocystis smalleyi, two Cercospora beticola strains, Coleophoma cylindrospora, Fusarium fracticaudum, Phialophora cf. hyalina, and Morchella septimelata.</title>
        <authorList>
            <person name="Wingfield B.D."/>
            <person name="Bills G.F."/>
            <person name="Dong Y."/>
            <person name="Huang W."/>
            <person name="Nel W.J."/>
            <person name="Swalarsk-Parry B.S."/>
            <person name="Vaghefi N."/>
            <person name="Wilken P.M."/>
            <person name="An Z."/>
            <person name="de Beer Z.W."/>
            <person name="De Vos L."/>
            <person name="Chen L."/>
            <person name="Duong T.A."/>
            <person name="Gao Y."/>
            <person name="Hammerbacher A."/>
            <person name="Kikkert J.R."/>
            <person name="Li Y."/>
            <person name="Li H."/>
            <person name="Li K."/>
            <person name="Li Q."/>
            <person name="Liu X."/>
            <person name="Ma X."/>
            <person name="Naidoo K."/>
            <person name="Pethybridge S.J."/>
            <person name="Sun J."/>
            <person name="Steenkamp E.T."/>
            <person name="van der Nest M.A."/>
            <person name="van Wyk S."/>
            <person name="Wingfield M.J."/>
            <person name="Xiong C."/>
            <person name="Yue Q."/>
            <person name="Zhang X."/>
        </authorList>
    </citation>
    <scope>NUCLEOTIDE SEQUENCE [LARGE SCALE GENOMIC DNA]</scope>
    <source>
        <strain evidence="2 3">BP6252</strain>
    </source>
</reference>
<dbReference type="PANTHER" id="PTHR35870">
    <property type="entry name" value="PROTEIN, PUTATIVE (AFU_ORTHOLOGUE AFUA_5G03330)-RELATED"/>
    <property type="match status" value="1"/>
</dbReference>
<evidence type="ECO:0000256" key="1">
    <source>
        <dbReference type="ARBA" id="ARBA00023002"/>
    </source>
</evidence>
<protein>
    <submittedName>
        <fullName evidence="2">Uncharacterized protein</fullName>
    </submittedName>
</protein>
<evidence type="ECO:0000313" key="3">
    <source>
        <dbReference type="Proteomes" id="UP000256645"/>
    </source>
</evidence>